<organism evidence="10">
    <name type="scientific">Araucaria cunninghamii</name>
    <name type="common">Hoop pine</name>
    <name type="synonym">Moreton Bay pine</name>
    <dbReference type="NCBI Taxonomy" id="56994"/>
    <lineage>
        <taxon>Eukaryota</taxon>
        <taxon>Viridiplantae</taxon>
        <taxon>Streptophyta</taxon>
        <taxon>Embryophyta</taxon>
        <taxon>Tracheophyta</taxon>
        <taxon>Spermatophyta</taxon>
        <taxon>Pinopsida</taxon>
        <taxon>Pinidae</taxon>
        <taxon>Conifers II</taxon>
        <taxon>Araucariales</taxon>
        <taxon>Araucariaceae</taxon>
        <taxon>Araucaria</taxon>
    </lineage>
</organism>
<dbReference type="GO" id="GO:0016020">
    <property type="term" value="C:membrane"/>
    <property type="evidence" value="ECO:0007669"/>
    <property type="project" value="UniProtKB-SubCell"/>
</dbReference>
<protein>
    <submittedName>
        <fullName evidence="10">Uncharacterized protein</fullName>
    </submittedName>
</protein>
<accession>A0A0D6R5I2</accession>
<evidence type="ECO:0000259" key="9">
    <source>
        <dbReference type="Pfam" id="PF14416"/>
    </source>
</evidence>
<keyword evidence="5 7" id="KW-1133">Transmembrane helix</keyword>
<proteinExistence type="inferred from homology"/>
<dbReference type="GO" id="GO:0016413">
    <property type="term" value="F:O-acetyltransferase activity"/>
    <property type="evidence" value="ECO:0007669"/>
    <property type="project" value="InterPro"/>
</dbReference>
<feature type="transmembrane region" description="Helical" evidence="7">
    <location>
        <begin position="24"/>
        <end position="47"/>
    </location>
</feature>
<evidence type="ECO:0000256" key="1">
    <source>
        <dbReference type="ARBA" id="ARBA00004167"/>
    </source>
</evidence>
<keyword evidence="4" id="KW-0735">Signal-anchor</keyword>
<dbReference type="PANTHER" id="PTHR32285:SF23">
    <property type="entry name" value="PROTEIN TRICHOME BIREFRINGENCE-LIKE 12"/>
    <property type="match status" value="1"/>
</dbReference>
<dbReference type="InterPro" id="IPR025846">
    <property type="entry name" value="TBL_N"/>
</dbReference>
<dbReference type="AlphaFoldDB" id="A0A0D6R5I2"/>
<evidence type="ECO:0000256" key="3">
    <source>
        <dbReference type="ARBA" id="ARBA00022692"/>
    </source>
</evidence>
<dbReference type="PANTHER" id="PTHR32285">
    <property type="entry name" value="PROTEIN TRICHOME BIREFRINGENCE-LIKE 9-RELATED"/>
    <property type="match status" value="1"/>
</dbReference>
<dbReference type="Pfam" id="PF14416">
    <property type="entry name" value="PMR5N"/>
    <property type="match status" value="1"/>
</dbReference>
<dbReference type="InterPro" id="IPR029962">
    <property type="entry name" value="TBL"/>
</dbReference>
<reference evidence="10" key="1">
    <citation type="submission" date="2015-03" db="EMBL/GenBank/DDBJ databases">
        <title>A transcriptome of Araucaria cunninghamii, an australian fine timber species.</title>
        <authorList>
            <person name="Jing Yi C.J.Y."/>
            <person name="Yin San L.Y.S."/>
            <person name="Abdul Karim S.S."/>
            <person name="Wan Azmi N.N."/>
            <person name="Hercus R.R."/>
            <person name="Croft L.L."/>
        </authorList>
    </citation>
    <scope>NUCLEOTIDE SEQUENCE</scope>
    <source>
        <strain evidence="10">MI0301</strain>
        <tissue evidence="10">Leaf</tissue>
    </source>
</reference>
<dbReference type="InterPro" id="IPR026057">
    <property type="entry name" value="TBL_C"/>
</dbReference>
<name>A0A0D6R5I2_ARACU</name>
<evidence type="ECO:0000313" key="10">
    <source>
        <dbReference type="EMBL" id="JAG97533.1"/>
    </source>
</evidence>
<feature type="domain" description="Trichome birefringence-like C-terminal" evidence="8">
    <location>
        <begin position="132"/>
        <end position="423"/>
    </location>
</feature>
<dbReference type="EMBL" id="GCKF01032622">
    <property type="protein sequence ID" value="JAG97533.1"/>
    <property type="molecule type" value="Transcribed_RNA"/>
</dbReference>
<feature type="domain" description="Trichome birefringence-like N-terminal" evidence="9">
    <location>
        <begin position="79"/>
        <end position="131"/>
    </location>
</feature>
<comment type="subcellular location">
    <subcellularLocation>
        <location evidence="1">Membrane</location>
        <topology evidence="1">Single-pass membrane protein</topology>
    </subcellularLocation>
</comment>
<dbReference type="GO" id="GO:0005794">
    <property type="term" value="C:Golgi apparatus"/>
    <property type="evidence" value="ECO:0007669"/>
    <property type="project" value="TreeGrafter"/>
</dbReference>
<evidence type="ECO:0000256" key="7">
    <source>
        <dbReference type="SAM" id="Phobius"/>
    </source>
</evidence>
<evidence type="ECO:0000256" key="2">
    <source>
        <dbReference type="ARBA" id="ARBA00007727"/>
    </source>
</evidence>
<evidence type="ECO:0000259" key="8">
    <source>
        <dbReference type="Pfam" id="PF13839"/>
    </source>
</evidence>
<keyword evidence="3 7" id="KW-0812">Transmembrane</keyword>
<dbReference type="Pfam" id="PF13839">
    <property type="entry name" value="PC-Esterase"/>
    <property type="match status" value="1"/>
</dbReference>
<keyword evidence="6 7" id="KW-0472">Membrane</keyword>
<evidence type="ECO:0000256" key="6">
    <source>
        <dbReference type="ARBA" id="ARBA00023136"/>
    </source>
</evidence>
<sequence length="441" mass="50363">MASSSGPARPKHLQYMSFIPTSSFSLFLLCCIILLFIFVYTGSLPFLKQTPRTHFVRPDHGSIRPNKPKSCIGSPINLCKYEEGKWVHDGTRKPLYNEDCPFQRNAWNCIKNKKPNMDTIFAWKWVPDDCELPQINPHLFLSSVRNMNIGFIGDSLNENLLVSFLCILRTADEGARKWKRKGAWKGAYFPKYNVTVGYHRAVLLAKYERWQPARVAGHSVDPGVKGTYRVDVDIPADDWINVTSYYDVFIFNTGHWWGLDKFPKETPLVFYREGSLISPLFSIKDGLHVVLQSMASYIERTIPKDRLKLWRTQSPRHFHGGEWNQNGSCTFDTLLGENKLDDWFDPKNSGINQEARAVNTIIKNALQGTSISLLELTHLSEFRADAHPAIWLGRKDAVAIWGQDCMHWCLPGVPDTWVDVLWAVIAEHVSAKTQCFLGADE</sequence>
<evidence type="ECO:0000256" key="4">
    <source>
        <dbReference type="ARBA" id="ARBA00022968"/>
    </source>
</evidence>
<evidence type="ECO:0000256" key="5">
    <source>
        <dbReference type="ARBA" id="ARBA00022989"/>
    </source>
</evidence>
<comment type="similarity">
    <text evidence="2">Belongs to the PC-esterase family. TBL subfamily.</text>
</comment>